<comment type="function">
    <text evidence="13">Required for the insertion and/or proper folding and/or complex formation of integral membrane proteins into the membrane. Involved in integration of membrane proteins that insert both dependently and independently of the Sec translocase complex, as well as at least some lipoproteins. Aids folding of multispanning membrane proteins.</text>
</comment>
<feature type="domain" description="Membrane insertase YidC/Oxa/ALB C-terminal" evidence="14">
    <location>
        <begin position="367"/>
        <end position="564"/>
    </location>
</feature>
<dbReference type="CDD" id="cd20070">
    <property type="entry name" value="5TM_YidC_Alb3"/>
    <property type="match status" value="1"/>
</dbReference>
<comment type="subunit">
    <text evidence="13">Interacts with the Sec translocase complex via SecD. Specifically interacts with transmembrane segments of nascent integral membrane proteins during membrane integration.</text>
</comment>
<evidence type="ECO:0000256" key="5">
    <source>
        <dbReference type="ARBA" id="ARBA00022475"/>
    </source>
</evidence>
<dbReference type="NCBIfam" id="NF002353">
    <property type="entry name" value="PRK01318.1-4"/>
    <property type="match status" value="1"/>
</dbReference>
<keyword evidence="10 13" id="KW-0143">Chaperone</keyword>
<dbReference type="GO" id="GO:0015031">
    <property type="term" value="P:protein transport"/>
    <property type="evidence" value="ECO:0007669"/>
    <property type="project" value="UniProtKB-KW"/>
</dbReference>
<evidence type="ECO:0000256" key="12">
    <source>
        <dbReference type="ARBA" id="ARBA00033342"/>
    </source>
</evidence>
<evidence type="ECO:0000259" key="14">
    <source>
        <dbReference type="Pfam" id="PF02096"/>
    </source>
</evidence>
<dbReference type="PRINTS" id="PR00701">
    <property type="entry name" value="60KDINNERMP"/>
</dbReference>
<dbReference type="InterPro" id="IPR038221">
    <property type="entry name" value="YidC_periplasmic_sf"/>
</dbReference>
<dbReference type="PANTHER" id="PTHR12428">
    <property type="entry name" value="OXA1"/>
    <property type="match status" value="1"/>
</dbReference>
<keyword evidence="5 13" id="KW-1003">Cell membrane</keyword>
<reference evidence="16 17" key="1">
    <citation type="journal article" date="2012" name="Stand. Genomic Sci.">
        <title>Complete genome sequence of Liberibacter crescens BT-1.</title>
        <authorList>
            <person name="Leonard M.T."/>
            <person name="Fagen J.R."/>
            <person name="Davis-Richardson A.G."/>
            <person name="Davis M.J."/>
            <person name="Triplett E.W."/>
        </authorList>
    </citation>
    <scope>NUCLEOTIDE SEQUENCE [LARGE SCALE GENOMIC DNA]</scope>
    <source>
        <strain evidence="16 17">BT-1</strain>
    </source>
</reference>
<evidence type="ECO:0000256" key="11">
    <source>
        <dbReference type="ARBA" id="ARBA00033245"/>
    </source>
</evidence>
<dbReference type="RefSeq" id="WP_015273738.1">
    <property type="nucleotide sequence ID" value="NC_019907.1"/>
</dbReference>
<evidence type="ECO:0000313" key="16">
    <source>
        <dbReference type="EMBL" id="AGA65313.1"/>
    </source>
</evidence>
<dbReference type="KEGG" id="lcc:B488_13210"/>
<protein>
    <recommendedName>
        <fullName evidence="3 13">Membrane protein insertase YidC</fullName>
    </recommendedName>
    <alternativeName>
        <fullName evidence="12 13">Foldase YidC</fullName>
    </alternativeName>
    <alternativeName>
        <fullName evidence="11 13">Membrane integrase YidC</fullName>
    </alternativeName>
    <alternativeName>
        <fullName evidence="13">Membrane protein YidC</fullName>
    </alternativeName>
</protein>
<dbReference type="HAMAP" id="MF_01810">
    <property type="entry name" value="YidC_type1"/>
    <property type="match status" value="1"/>
</dbReference>
<dbReference type="Proteomes" id="UP000010799">
    <property type="component" value="Chromosome"/>
</dbReference>
<name>L0EXC0_LIBCB</name>
<dbReference type="CDD" id="cd19961">
    <property type="entry name" value="EcYidC-like_peri"/>
    <property type="match status" value="1"/>
</dbReference>
<feature type="transmembrane region" description="Helical" evidence="13">
    <location>
        <begin position="6"/>
        <end position="26"/>
    </location>
</feature>
<dbReference type="NCBIfam" id="TIGR03592">
    <property type="entry name" value="yidC_oxa1_cterm"/>
    <property type="match status" value="1"/>
</dbReference>
<dbReference type="EMBL" id="CP003789">
    <property type="protein sequence ID" value="AGA65313.1"/>
    <property type="molecule type" value="Genomic_DNA"/>
</dbReference>
<dbReference type="GO" id="GO:0005886">
    <property type="term" value="C:plasma membrane"/>
    <property type="evidence" value="ECO:0007669"/>
    <property type="project" value="UniProtKB-SubCell"/>
</dbReference>
<dbReference type="PRINTS" id="PR01900">
    <property type="entry name" value="YIDCPROTEIN"/>
</dbReference>
<dbReference type="NCBIfam" id="TIGR03593">
    <property type="entry name" value="yidC_nterm"/>
    <property type="match status" value="1"/>
</dbReference>
<comment type="subcellular location">
    <subcellularLocation>
        <location evidence="1 13">Cell inner membrane</location>
        <topology evidence="1 13">Multi-pass membrane protein</topology>
    </subcellularLocation>
</comment>
<dbReference type="InterPro" id="IPR001708">
    <property type="entry name" value="YidC/ALB3/OXA1/COX18"/>
</dbReference>
<evidence type="ECO:0000256" key="6">
    <source>
        <dbReference type="ARBA" id="ARBA00022692"/>
    </source>
</evidence>
<evidence type="ECO:0000259" key="15">
    <source>
        <dbReference type="Pfam" id="PF14849"/>
    </source>
</evidence>
<sequence length="586" mass="67001">MERNGNYFLAIMLSVLIVSAWQFLYVNPRIEAMKEAKKSFQKVDQDSKKNDIESHAQMSPAVFATSREQAIATSQRVDIDTSAIKGSINLKGARFDDIGLKEYHVGINKDSPIITLLNPSNDVNGYFSEIGYLSRTSPDLVPGPDSVWQLVSGKKLTPSTPITLVFKNSKGTTFKRIISIDKNYMFTIVDTITNNSAEPIKLSLYGRITRYEGKTENPVYVLHEGFIGVLDDMSLIEKKYTDIKKSNTIETHHILNGWLGITDKYWASILIPSKDINFESHFSFFSDGQPRYQADLKSPEITIESGKSEQIKNLLFAGAKEVPVIDQYEKEFFIPRFDRLIDWGWFYFITKPMFMMMDYLYRLVGNFGLAIMLTTIIVKLIFFPLANKQYASMANMKNIQPKIDELREIFKDDRLGLQKAVIELYKKENINPLAGCWPMILQIPVFFAIYKVIYITIEMRHAPFIGWIHDLSAPDPTNIINIFGLLPFEAPAIVHIGAWPLIMGLSMFLQMRMNPPPPDKTQAIIFNWMPVVFIFTLASFPAGLVIYWAWNNTLSIIQQAIIMKKHGVKVEIFKNISSLVQYLKKK</sequence>
<evidence type="ECO:0000256" key="2">
    <source>
        <dbReference type="ARBA" id="ARBA00010527"/>
    </source>
</evidence>
<evidence type="ECO:0000256" key="1">
    <source>
        <dbReference type="ARBA" id="ARBA00004429"/>
    </source>
</evidence>
<dbReference type="InterPro" id="IPR028055">
    <property type="entry name" value="YidC/Oxa/ALB_C"/>
</dbReference>
<dbReference type="STRING" id="1215343.B488_13210"/>
<keyword evidence="17" id="KW-1185">Reference proteome</keyword>
<feature type="transmembrane region" description="Helical" evidence="13">
    <location>
        <begin position="492"/>
        <end position="511"/>
    </location>
</feature>
<feature type="transmembrane region" description="Helical" evidence="13">
    <location>
        <begin position="436"/>
        <end position="457"/>
    </location>
</feature>
<feature type="transmembrane region" description="Helical" evidence="13">
    <location>
        <begin position="523"/>
        <end position="550"/>
    </location>
</feature>
<evidence type="ECO:0000256" key="3">
    <source>
        <dbReference type="ARBA" id="ARBA00015325"/>
    </source>
</evidence>
<keyword evidence="7 13" id="KW-0653">Protein transport</keyword>
<dbReference type="InterPro" id="IPR028053">
    <property type="entry name" value="Membr_insert_YidC_N"/>
</dbReference>
<dbReference type="Pfam" id="PF02096">
    <property type="entry name" value="60KD_IMP"/>
    <property type="match status" value="1"/>
</dbReference>
<proteinExistence type="inferred from homology"/>
<evidence type="ECO:0000256" key="13">
    <source>
        <dbReference type="HAMAP-Rule" id="MF_01810"/>
    </source>
</evidence>
<keyword evidence="13" id="KW-0997">Cell inner membrane</keyword>
<dbReference type="Gene3D" id="2.70.98.90">
    <property type="match status" value="1"/>
</dbReference>
<dbReference type="Pfam" id="PF14849">
    <property type="entry name" value="YidC_periplas"/>
    <property type="match status" value="1"/>
</dbReference>
<comment type="similarity">
    <text evidence="2 13">Belongs to the OXA1/ALB3/YidC family. Type 1 subfamily.</text>
</comment>
<keyword evidence="9 13" id="KW-0472">Membrane</keyword>
<keyword evidence="4 13" id="KW-0813">Transport</keyword>
<feature type="domain" description="Membrane insertase YidC N-terminal" evidence="15">
    <location>
        <begin position="76"/>
        <end position="355"/>
    </location>
</feature>
<organism evidence="16 17">
    <name type="scientific">Liberibacter crescens (strain BT-1)</name>
    <dbReference type="NCBI Taxonomy" id="1215343"/>
    <lineage>
        <taxon>Bacteria</taxon>
        <taxon>Pseudomonadati</taxon>
        <taxon>Pseudomonadota</taxon>
        <taxon>Alphaproteobacteria</taxon>
        <taxon>Hyphomicrobiales</taxon>
        <taxon>Rhizobiaceae</taxon>
        <taxon>Liberibacter</taxon>
    </lineage>
</organism>
<keyword evidence="6 13" id="KW-0812">Transmembrane</keyword>
<dbReference type="GO" id="GO:0051205">
    <property type="term" value="P:protein insertion into membrane"/>
    <property type="evidence" value="ECO:0007669"/>
    <property type="project" value="TreeGrafter"/>
</dbReference>
<dbReference type="InterPro" id="IPR047196">
    <property type="entry name" value="YidC_ALB_C"/>
</dbReference>
<dbReference type="PATRIC" id="fig|1215343.11.peg.1364"/>
<evidence type="ECO:0000256" key="9">
    <source>
        <dbReference type="ARBA" id="ARBA00023136"/>
    </source>
</evidence>
<accession>L0EXC0</accession>
<feature type="transmembrane region" description="Helical" evidence="13">
    <location>
        <begin position="367"/>
        <end position="386"/>
    </location>
</feature>
<gene>
    <name evidence="13" type="primary">yidC</name>
    <name evidence="16" type="ordered locus">B488_13210</name>
</gene>
<dbReference type="AlphaFoldDB" id="L0EXC0"/>
<evidence type="ECO:0000256" key="7">
    <source>
        <dbReference type="ARBA" id="ARBA00022927"/>
    </source>
</evidence>
<dbReference type="GO" id="GO:0032977">
    <property type="term" value="F:membrane insertase activity"/>
    <property type="evidence" value="ECO:0007669"/>
    <property type="project" value="InterPro"/>
</dbReference>
<dbReference type="eggNOG" id="COG0706">
    <property type="taxonomic scope" value="Bacteria"/>
</dbReference>
<evidence type="ECO:0000313" key="17">
    <source>
        <dbReference type="Proteomes" id="UP000010799"/>
    </source>
</evidence>
<evidence type="ECO:0000256" key="10">
    <source>
        <dbReference type="ARBA" id="ARBA00023186"/>
    </source>
</evidence>
<dbReference type="HOGENOM" id="CLU_016535_1_0_5"/>
<dbReference type="PANTHER" id="PTHR12428:SF65">
    <property type="entry name" value="CYTOCHROME C OXIDASE ASSEMBLY PROTEIN COX18, MITOCHONDRIAL"/>
    <property type="match status" value="1"/>
</dbReference>
<evidence type="ECO:0000256" key="4">
    <source>
        <dbReference type="ARBA" id="ARBA00022448"/>
    </source>
</evidence>
<dbReference type="InterPro" id="IPR019998">
    <property type="entry name" value="Membr_insert_YidC"/>
</dbReference>
<keyword evidence="8 13" id="KW-1133">Transmembrane helix</keyword>
<evidence type="ECO:0000256" key="8">
    <source>
        <dbReference type="ARBA" id="ARBA00022989"/>
    </source>
</evidence>